<dbReference type="Proteomes" id="UP000799771">
    <property type="component" value="Unassembled WGS sequence"/>
</dbReference>
<feature type="region of interest" description="Disordered" evidence="1">
    <location>
        <begin position="1"/>
        <end position="51"/>
    </location>
</feature>
<feature type="compositionally biased region" description="Polar residues" evidence="1">
    <location>
        <begin position="150"/>
        <end position="167"/>
    </location>
</feature>
<dbReference type="RefSeq" id="XP_033520231.1">
    <property type="nucleotide sequence ID" value="XM_033673514.1"/>
</dbReference>
<feature type="region of interest" description="Disordered" evidence="1">
    <location>
        <begin position="127"/>
        <end position="167"/>
    </location>
</feature>
<feature type="compositionally biased region" description="Polar residues" evidence="1">
    <location>
        <begin position="37"/>
        <end position="51"/>
    </location>
</feature>
<accession>A0A6A6A1X5</accession>
<evidence type="ECO:0000313" key="3">
    <source>
        <dbReference type="Proteomes" id="UP000799771"/>
    </source>
</evidence>
<proteinExistence type="predicted"/>
<evidence type="ECO:0000256" key="1">
    <source>
        <dbReference type="SAM" id="MobiDB-lite"/>
    </source>
</evidence>
<dbReference type="GeneID" id="54413946"/>
<dbReference type="EMBL" id="ML977515">
    <property type="protein sequence ID" value="KAF2125839.1"/>
    <property type="molecule type" value="Genomic_DNA"/>
</dbReference>
<organism evidence="2 3">
    <name type="scientific">Dothidotthia symphoricarpi CBS 119687</name>
    <dbReference type="NCBI Taxonomy" id="1392245"/>
    <lineage>
        <taxon>Eukaryota</taxon>
        <taxon>Fungi</taxon>
        <taxon>Dikarya</taxon>
        <taxon>Ascomycota</taxon>
        <taxon>Pezizomycotina</taxon>
        <taxon>Dothideomycetes</taxon>
        <taxon>Pleosporomycetidae</taxon>
        <taxon>Pleosporales</taxon>
        <taxon>Dothidotthiaceae</taxon>
        <taxon>Dothidotthia</taxon>
    </lineage>
</organism>
<keyword evidence="3" id="KW-1185">Reference proteome</keyword>
<dbReference type="AlphaFoldDB" id="A0A6A6A1X5"/>
<name>A0A6A6A1X5_9PLEO</name>
<evidence type="ECO:0000313" key="2">
    <source>
        <dbReference type="EMBL" id="KAF2125839.1"/>
    </source>
</evidence>
<gene>
    <name evidence="2" type="ORF">P153DRAFT_94779</name>
</gene>
<protein>
    <submittedName>
        <fullName evidence="2">Uncharacterized protein</fullName>
    </submittedName>
</protein>
<reference evidence="2" key="1">
    <citation type="journal article" date="2020" name="Stud. Mycol.">
        <title>101 Dothideomycetes genomes: a test case for predicting lifestyles and emergence of pathogens.</title>
        <authorList>
            <person name="Haridas S."/>
            <person name="Albert R."/>
            <person name="Binder M."/>
            <person name="Bloem J."/>
            <person name="Labutti K."/>
            <person name="Salamov A."/>
            <person name="Andreopoulos B."/>
            <person name="Baker S."/>
            <person name="Barry K."/>
            <person name="Bills G."/>
            <person name="Bluhm B."/>
            <person name="Cannon C."/>
            <person name="Castanera R."/>
            <person name="Culley D."/>
            <person name="Daum C."/>
            <person name="Ezra D."/>
            <person name="Gonzalez J."/>
            <person name="Henrissat B."/>
            <person name="Kuo A."/>
            <person name="Liang C."/>
            <person name="Lipzen A."/>
            <person name="Lutzoni F."/>
            <person name="Magnuson J."/>
            <person name="Mondo S."/>
            <person name="Nolan M."/>
            <person name="Ohm R."/>
            <person name="Pangilinan J."/>
            <person name="Park H.-J."/>
            <person name="Ramirez L."/>
            <person name="Alfaro M."/>
            <person name="Sun H."/>
            <person name="Tritt A."/>
            <person name="Yoshinaga Y."/>
            <person name="Zwiers L.-H."/>
            <person name="Turgeon B."/>
            <person name="Goodwin S."/>
            <person name="Spatafora J."/>
            <person name="Crous P."/>
            <person name="Grigoriev I."/>
        </authorList>
    </citation>
    <scope>NUCLEOTIDE SEQUENCE</scope>
    <source>
        <strain evidence="2">CBS 119687</strain>
    </source>
</reference>
<sequence>MTPGYQPYHTSQHRDEFNSWGFDEPQQHSTNDVDESAFSNANDASLSRPSLQAQQYSQIGTRGAELVQSANQNDTTLPSSSVVNAAVDLPSGFDFDVDQFLADLLAIDPDEEILSFHQEFNPVHEAEEHHALASGSHSVENTPDDPSRYLYTSQTTHSPDAEQVSSIPQANSAPIAIVYGGEGSRAFLYACNFPSCVNRRFERHWQWERHYQRSHANIIYWCPIQHCRRSANRTDVPFRDMLKLRSHVYKAHPGMCESRGGTMELKNKDTL</sequence>